<dbReference type="Proteomes" id="UP000245535">
    <property type="component" value="Unassembled WGS sequence"/>
</dbReference>
<organism evidence="3 4">
    <name type="scientific">Sediminitomix flava</name>
    <dbReference type="NCBI Taxonomy" id="379075"/>
    <lineage>
        <taxon>Bacteria</taxon>
        <taxon>Pseudomonadati</taxon>
        <taxon>Bacteroidota</taxon>
        <taxon>Cytophagia</taxon>
        <taxon>Cytophagales</taxon>
        <taxon>Flammeovirgaceae</taxon>
        <taxon>Sediminitomix</taxon>
    </lineage>
</organism>
<dbReference type="OrthoDB" id="654178at2"/>
<evidence type="ECO:0000313" key="4">
    <source>
        <dbReference type="Proteomes" id="UP000245535"/>
    </source>
</evidence>
<dbReference type="InterPro" id="IPR011250">
    <property type="entry name" value="OMP/PagP_B-barrel"/>
</dbReference>
<comment type="caution">
    <text evidence="3">The sequence shown here is derived from an EMBL/GenBank/DDBJ whole genome shotgun (WGS) entry which is preliminary data.</text>
</comment>
<evidence type="ECO:0000313" key="3">
    <source>
        <dbReference type="EMBL" id="PWJ42522.1"/>
    </source>
</evidence>
<evidence type="ECO:0000259" key="2">
    <source>
        <dbReference type="Pfam" id="PF19573"/>
    </source>
</evidence>
<protein>
    <submittedName>
        <fullName evidence="3">Outer membrane protein with beta-barrel domain</fullName>
    </submittedName>
</protein>
<evidence type="ECO:0000256" key="1">
    <source>
        <dbReference type="SAM" id="SignalP"/>
    </source>
</evidence>
<dbReference type="EMBL" id="QGDO01000002">
    <property type="protein sequence ID" value="PWJ42522.1"/>
    <property type="molecule type" value="Genomic_DNA"/>
</dbReference>
<keyword evidence="4" id="KW-1185">Reference proteome</keyword>
<dbReference type="InterPro" id="IPR045743">
    <property type="entry name" value="DUF6089"/>
</dbReference>
<dbReference type="SUPFAM" id="SSF56925">
    <property type="entry name" value="OMPA-like"/>
    <property type="match status" value="1"/>
</dbReference>
<dbReference type="Pfam" id="PF19573">
    <property type="entry name" value="DUF6089"/>
    <property type="match status" value="1"/>
</dbReference>
<name>A0A315ZB57_SEDFL</name>
<dbReference type="AlphaFoldDB" id="A0A315ZB57"/>
<feature type="chain" id="PRO_5016388620" evidence="1">
    <location>
        <begin position="27"/>
        <end position="242"/>
    </location>
</feature>
<reference evidence="3 4" key="1">
    <citation type="submission" date="2018-03" db="EMBL/GenBank/DDBJ databases">
        <title>Genomic Encyclopedia of Archaeal and Bacterial Type Strains, Phase II (KMG-II): from individual species to whole genera.</title>
        <authorList>
            <person name="Goeker M."/>
        </authorList>
    </citation>
    <scope>NUCLEOTIDE SEQUENCE [LARGE SCALE GENOMIC DNA]</scope>
    <source>
        <strain evidence="3 4">DSM 28229</strain>
    </source>
</reference>
<accession>A0A315ZB57</accession>
<feature type="domain" description="DUF6089" evidence="2">
    <location>
        <begin position="11"/>
        <end position="234"/>
    </location>
</feature>
<sequence length="242" mass="27523">MSIKLLRYTSILTVILLCSSFYHSNAQNRWEVGGGLGATNYTGDLAPTFDFGNTRFGGTFYGRYYLNKYTNLRNTFGINWIHGDESGIDDPISQIRQASFDNLSIDLSSAIEYHFLPFRTTRKKRDMTTPYAFLGLGFSYVWPLNQSSATGDVPFEGNAFVPYIPLGFGVKRKLNTHWDFGVEIMTHLIMSDRSDGINGSSTPDTPLLNFQSNRNDKNMYLGFYFSYHFYEVICPSPTLKVF</sequence>
<gene>
    <name evidence="3" type="ORF">BC781_10265</name>
</gene>
<keyword evidence="1" id="KW-0732">Signal</keyword>
<feature type="signal peptide" evidence="1">
    <location>
        <begin position="1"/>
        <end position="26"/>
    </location>
</feature>
<proteinExistence type="predicted"/>
<dbReference type="RefSeq" id="WP_109616664.1">
    <property type="nucleotide sequence ID" value="NZ_QGDO01000002.1"/>
</dbReference>